<sequence>MAKDIFFVSVGCLHLSYTAVKVYEAFNGDLPTLSSITGCVSNIFKAGKTDIKQVTERDSDEKRKDDLRLDITDSMITNSNKHEFDENLIVGSFVIVFGLVTILDLFFLEDLTRFSWSQYLHVRLKDGRQNRQRLPCRGRRHNEIRIDGTTSSFQHSLPSRASCCTGGLSLGKQGQPTESTRELFWNGPHNFNPLSDDDYDTLAGTPSQSFRTTSTGCHLANIYDLAYNRPYTLQIFSGIWFRTWSPLAPGSSL</sequence>
<dbReference type="EMBL" id="BGPR01000152">
    <property type="protein sequence ID" value="GBL99886.1"/>
    <property type="molecule type" value="Genomic_DNA"/>
</dbReference>
<name>A0A4Y2C899_ARAVE</name>
<organism evidence="2 3">
    <name type="scientific">Araneus ventricosus</name>
    <name type="common">Orbweaver spider</name>
    <name type="synonym">Epeira ventricosa</name>
    <dbReference type="NCBI Taxonomy" id="182803"/>
    <lineage>
        <taxon>Eukaryota</taxon>
        <taxon>Metazoa</taxon>
        <taxon>Ecdysozoa</taxon>
        <taxon>Arthropoda</taxon>
        <taxon>Chelicerata</taxon>
        <taxon>Arachnida</taxon>
        <taxon>Araneae</taxon>
        <taxon>Araneomorphae</taxon>
        <taxon>Entelegynae</taxon>
        <taxon>Araneoidea</taxon>
        <taxon>Araneidae</taxon>
        <taxon>Araneus</taxon>
    </lineage>
</organism>
<evidence type="ECO:0000313" key="2">
    <source>
        <dbReference type="EMBL" id="GBL99886.1"/>
    </source>
</evidence>
<keyword evidence="1" id="KW-0812">Transmembrane</keyword>
<feature type="transmembrane region" description="Helical" evidence="1">
    <location>
        <begin position="88"/>
        <end position="108"/>
    </location>
</feature>
<evidence type="ECO:0000256" key="1">
    <source>
        <dbReference type="SAM" id="Phobius"/>
    </source>
</evidence>
<comment type="caution">
    <text evidence="2">The sequence shown here is derived from an EMBL/GenBank/DDBJ whole genome shotgun (WGS) entry which is preliminary data.</text>
</comment>
<gene>
    <name evidence="2" type="ORF">AVEN_19400_1</name>
</gene>
<dbReference type="AlphaFoldDB" id="A0A4Y2C899"/>
<proteinExistence type="predicted"/>
<dbReference type="Proteomes" id="UP000499080">
    <property type="component" value="Unassembled WGS sequence"/>
</dbReference>
<protein>
    <submittedName>
        <fullName evidence="2">Uncharacterized protein</fullName>
    </submittedName>
</protein>
<keyword evidence="3" id="KW-1185">Reference proteome</keyword>
<reference evidence="2 3" key="1">
    <citation type="journal article" date="2019" name="Sci. Rep.">
        <title>Orb-weaving spider Araneus ventricosus genome elucidates the spidroin gene catalogue.</title>
        <authorList>
            <person name="Kono N."/>
            <person name="Nakamura H."/>
            <person name="Ohtoshi R."/>
            <person name="Moran D.A.P."/>
            <person name="Shinohara A."/>
            <person name="Yoshida Y."/>
            <person name="Fujiwara M."/>
            <person name="Mori M."/>
            <person name="Tomita M."/>
            <person name="Arakawa K."/>
        </authorList>
    </citation>
    <scope>NUCLEOTIDE SEQUENCE [LARGE SCALE GENOMIC DNA]</scope>
</reference>
<accession>A0A4Y2C899</accession>
<evidence type="ECO:0000313" key="3">
    <source>
        <dbReference type="Proteomes" id="UP000499080"/>
    </source>
</evidence>
<keyword evidence="1" id="KW-1133">Transmembrane helix</keyword>
<keyword evidence="1" id="KW-0472">Membrane</keyword>